<proteinExistence type="predicted"/>
<dbReference type="InterPro" id="IPR006439">
    <property type="entry name" value="HAD-SF_hydro_IA"/>
</dbReference>
<reference evidence="5" key="1">
    <citation type="journal article" date="2018" name="Front. Microbiol.">
        <title>Genome-Based Analysis Reveals the Taxonomy and Diversity of the Family Idiomarinaceae.</title>
        <authorList>
            <person name="Liu Y."/>
            <person name="Lai Q."/>
            <person name="Shao Z."/>
        </authorList>
    </citation>
    <scope>NUCLEOTIDE SEQUENCE [LARGE SCALE GENOMIC DNA]</scope>
    <source>
        <strain evidence="5">PIM1</strain>
    </source>
</reference>
<keyword evidence="5" id="KW-1185">Reference proteome</keyword>
<dbReference type="PANTHER" id="PTHR46470:SF4">
    <property type="entry name" value="5-AMINO-6-(5-PHOSPHO-D-RIBITYLAMINO)URACIL PHOSPHATASE YIGB"/>
    <property type="match status" value="1"/>
</dbReference>
<sequence>MQFYRRLYPVKTVSFDLDDTLYNNVPVMQRAEQAVRDFLAREFPQTAAWQASDWLRHRQQLMHAQPDLASNMTQLRRTALADGLRQFAIAENEISGGVDAAFAHFMAHRNAVEISADVHAALAQLAEYYPLFALSNGNVSVDAIGLGDYFTGVFQPSDELRGKPFADMFLAAQQQLPEVAPSQWLHVGDSPNADVLGAHRVGWQSAWFTGGLGKHDHLQVLPTLAYNNLQQLTDQLLKSHK</sequence>
<organism evidence="4 5">
    <name type="scientific">Pseudidiomarina marina</name>
    <dbReference type="NCBI Taxonomy" id="502366"/>
    <lineage>
        <taxon>Bacteria</taxon>
        <taxon>Pseudomonadati</taxon>
        <taxon>Pseudomonadota</taxon>
        <taxon>Gammaproteobacteria</taxon>
        <taxon>Alteromonadales</taxon>
        <taxon>Idiomarinaceae</taxon>
        <taxon>Pseudidiomarina</taxon>
    </lineage>
</organism>
<dbReference type="InterPro" id="IPR023214">
    <property type="entry name" value="HAD_sf"/>
</dbReference>
<dbReference type="Gene3D" id="3.40.50.1000">
    <property type="entry name" value="HAD superfamily/HAD-like"/>
    <property type="match status" value="1"/>
</dbReference>
<dbReference type="NCBIfam" id="TIGR01549">
    <property type="entry name" value="HAD-SF-IA-v1"/>
    <property type="match status" value="1"/>
</dbReference>
<comment type="cofactor">
    <cofactor evidence="1">
        <name>Mg(2+)</name>
        <dbReference type="ChEBI" id="CHEBI:18420"/>
    </cofactor>
</comment>
<dbReference type="RefSeq" id="WP_126759947.1">
    <property type="nucleotide sequence ID" value="NZ_PIPZ01000003.1"/>
</dbReference>
<dbReference type="InterPro" id="IPR051400">
    <property type="entry name" value="HAD-like_hydrolase"/>
</dbReference>
<evidence type="ECO:0000313" key="5">
    <source>
        <dbReference type="Proteomes" id="UP000288127"/>
    </source>
</evidence>
<dbReference type="Pfam" id="PF00702">
    <property type="entry name" value="Hydrolase"/>
    <property type="match status" value="1"/>
</dbReference>
<accession>A0A432YDT6</accession>
<keyword evidence="3" id="KW-0460">Magnesium</keyword>
<protein>
    <submittedName>
        <fullName evidence="4">Phosphoesterase</fullName>
    </submittedName>
</protein>
<dbReference type="SFLD" id="SFLDG01129">
    <property type="entry name" value="C1.5:_HAD__Beta-PGM__Phosphata"/>
    <property type="match status" value="1"/>
</dbReference>
<dbReference type="Gene3D" id="1.20.120.1600">
    <property type="match status" value="1"/>
</dbReference>
<dbReference type="GO" id="GO:0009231">
    <property type="term" value="P:riboflavin biosynthetic process"/>
    <property type="evidence" value="ECO:0007669"/>
    <property type="project" value="TreeGrafter"/>
</dbReference>
<comment type="caution">
    <text evidence="4">The sequence shown here is derived from an EMBL/GenBank/DDBJ whole genome shotgun (WGS) entry which is preliminary data.</text>
</comment>
<name>A0A432YDT6_9GAMM</name>
<evidence type="ECO:0000256" key="1">
    <source>
        <dbReference type="ARBA" id="ARBA00001946"/>
    </source>
</evidence>
<evidence type="ECO:0000313" key="4">
    <source>
        <dbReference type="EMBL" id="RUO59101.1"/>
    </source>
</evidence>
<evidence type="ECO:0000256" key="2">
    <source>
        <dbReference type="ARBA" id="ARBA00022801"/>
    </source>
</evidence>
<dbReference type="InterPro" id="IPR036412">
    <property type="entry name" value="HAD-like_sf"/>
</dbReference>
<dbReference type="EMBL" id="PIPZ01000003">
    <property type="protein sequence ID" value="RUO59101.1"/>
    <property type="molecule type" value="Genomic_DNA"/>
</dbReference>
<evidence type="ECO:0000256" key="3">
    <source>
        <dbReference type="ARBA" id="ARBA00022842"/>
    </source>
</evidence>
<dbReference type="PANTHER" id="PTHR46470">
    <property type="entry name" value="N-ACYLNEURAMINATE-9-PHOSPHATASE"/>
    <property type="match status" value="1"/>
</dbReference>
<dbReference type="SUPFAM" id="SSF56784">
    <property type="entry name" value="HAD-like"/>
    <property type="match status" value="1"/>
</dbReference>
<dbReference type="GO" id="GO:0016787">
    <property type="term" value="F:hydrolase activity"/>
    <property type="evidence" value="ECO:0007669"/>
    <property type="project" value="UniProtKB-KW"/>
</dbReference>
<gene>
    <name evidence="4" type="ORF">CWI76_08640</name>
</gene>
<dbReference type="SFLD" id="SFLDS00003">
    <property type="entry name" value="Haloacid_Dehalogenase"/>
    <property type="match status" value="1"/>
</dbReference>
<dbReference type="OrthoDB" id="367448at2"/>
<keyword evidence="2" id="KW-0378">Hydrolase</keyword>
<dbReference type="AlphaFoldDB" id="A0A432YDT6"/>
<dbReference type="Proteomes" id="UP000288127">
    <property type="component" value="Unassembled WGS sequence"/>
</dbReference>